<proteinExistence type="inferred from homology"/>
<keyword evidence="5 6" id="KW-0472">Membrane</keyword>
<dbReference type="PANTHER" id="PTHR13353">
    <property type="entry name" value="TRANSMEMBRANE PROTEIN 19"/>
    <property type="match status" value="1"/>
</dbReference>
<dbReference type="eggNOG" id="COG1836">
    <property type="taxonomic scope" value="Bacteria"/>
</dbReference>
<gene>
    <name evidence="7" type="ORF">UC3_03351</name>
</gene>
<dbReference type="PATRIC" id="fig|1158610.3.peg.3344"/>
<accession>R3W2U7</accession>
<keyword evidence="8" id="KW-1185">Reference proteome</keyword>
<evidence type="ECO:0000256" key="3">
    <source>
        <dbReference type="ARBA" id="ARBA00022692"/>
    </source>
</evidence>
<keyword evidence="3 6" id="KW-0812">Transmembrane</keyword>
<evidence type="ECO:0000256" key="1">
    <source>
        <dbReference type="ARBA" id="ARBA00004141"/>
    </source>
</evidence>
<dbReference type="RefSeq" id="WP_010769981.1">
    <property type="nucleotide sequence ID" value="NZ_ASWE01000001.1"/>
</dbReference>
<dbReference type="OrthoDB" id="9808500at2"/>
<dbReference type="PANTHER" id="PTHR13353:SF5">
    <property type="entry name" value="TRANSMEMBRANE PROTEIN 19"/>
    <property type="match status" value="1"/>
</dbReference>
<name>R3W2U7_9ENTE</name>
<dbReference type="Pfam" id="PF01940">
    <property type="entry name" value="DUF92"/>
    <property type="match status" value="1"/>
</dbReference>
<feature type="transmembrane region" description="Helical" evidence="6">
    <location>
        <begin position="189"/>
        <end position="210"/>
    </location>
</feature>
<feature type="transmembrane region" description="Helical" evidence="6">
    <location>
        <begin position="6"/>
        <end position="25"/>
    </location>
</feature>
<reference evidence="7 8" key="1">
    <citation type="submission" date="2013-02" db="EMBL/GenBank/DDBJ databases">
        <title>The Genome Sequence of Enterococcus phoeniculicola BAA-412.</title>
        <authorList>
            <consortium name="The Broad Institute Genome Sequencing Platform"/>
            <consortium name="The Broad Institute Genome Sequencing Center for Infectious Disease"/>
            <person name="Earl A.M."/>
            <person name="Gilmore M.S."/>
            <person name="Lebreton F."/>
            <person name="Walker B."/>
            <person name="Young S.K."/>
            <person name="Zeng Q."/>
            <person name="Gargeya S."/>
            <person name="Fitzgerald M."/>
            <person name="Haas B."/>
            <person name="Abouelleil A."/>
            <person name="Alvarado L."/>
            <person name="Arachchi H.M."/>
            <person name="Berlin A.M."/>
            <person name="Chapman S.B."/>
            <person name="Dewar J."/>
            <person name="Goldberg J."/>
            <person name="Griggs A."/>
            <person name="Gujja S."/>
            <person name="Hansen M."/>
            <person name="Howarth C."/>
            <person name="Imamovic A."/>
            <person name="Larimer J."/>
            <person name="McCowan C."/>
            <person name="Murphy C."/>
            <person name="Neiman D."/>
            <person name="Pearson M."/>
            <person name="Priest M."/>
            <person name="Roberts A."/>
            <person name="Saif S."/>
            <person name="Shea T."/>
            <person name="Sisk P."/>
            <person name="Sykes S."/>
            <person name="Wortman J."/>
            <person name="Nusbaum C."/>
            <person name="Birren B."/>
        </authorList>
    </citation>
    <scope>NUCLEOTIDE SEQUENCE [LARGE SCALE GENOMIC DNA]</scope>
    <source>
        <strain evidence="7 8">ATCC BAA-412</strain>
    </source>
</reference>
<evidence type="ECO:0000256" key="6">
    <source>
        <dbReference type="SAM" id="Phobius"/>
    </source>
</evidence>
<dbReference type="HOGENOM" id="CLU_036918_2_1_9"/>
<evidence type="ECO:0000256" key="5">
    <source>
        <dbReference type="ARBA" id="ARBA00023136"/>
    </source>
</evidence>
<sequence length="276" mass="29997">MLLILFYRALFGVFTSLIIGFFAYLTKQLTRSGTIALIFIGVLLTTIGSWPTWVLIVLFFLSSGGIHLVKKQLFPQIGDSIAEKGATRDAKQVLANSFPALISLVFYFSTANELFLIGYAAGIAGAASDTWASEIGVLSPSSPRSILTLKKLPPGTSGGITILGTVASFSASFLLSVSFWLLISITSGFSLVSFSYFLVPFFSGALASIFDSLLGAGLQARYECSVCHQWTEKTMHHGKQTTLIKGLRFLDNDWVNLISGFLTVVTSWGLYFFIHP</sequence>
<evidence type="ECO:0000256" key="4">
    <source>
        <dbReference type="ARBA" id="ARBA00022989"/>
    </source>
</evidence>
<evidence type="ECO:0000256" key="2">
    <source>
        <dbReference type="ARBA" id="ARBA00009012"/>
    </source>
</evidence>
<comment type="caution">
    <text evidence="7">The sequence shown here is derived from an EMBL/GenBank/DDBJ whole genome shotgun (WGS) entry which is preliminary data.</text>
</comment>
<feature type="transmembrane region" description="Helical" evidence="6">
    <location>
        <begin position="160"/>
        <end position="182"/>
    </location>
</feature>
<evidence type="ECO:0000313" key="7">
    <source>
        <dbReference type="EMBL" id="EOL41786.1"/>
    </source>
</evidence>
<dbReference type="GO" id="GO:0016020">
    <property type="term" value="C:membrane"/>
    <property type="evidence" value="ECO:0007669"/>
    <property type="project" value="UniProtKB-SubCell"/>
</dbReference>
<feature type="transmembrane region" description="Helical" evidence="6">
    <location>
        <begin position="254"/>
        <end position="274"/>
    </location>
</feature>
<protein>
    <submittedName>
        <fullName evidence="7">TIGR00297 family protein</fullName>
    </submittedName>
</protein>
<feature type="transmembrane region" description="Helical" evidence="6">
    <location>
        <begin position="37"/>
        <end position="61"/>
    </location>
</feature>
<dbReference type="AlphaFoldDB" id="R3W2U7"/>
<comment type="subcellular location">
    <subcellularLocation>
        <location evidence="1">Membrane</location>
        <topology evidence="1">Multi-pass membrane protein</topology>
    </subcellularLocation>
</comment>
<dbReference type="EMBL" id="AJAT01000018">
    <property type="protein sequence ID" value="EOL41786.1"/>
    <property type="molecule type" value="Genomic_DNA"/>
</dbReference>
<keyword evidence="4 6" id="KW-1133">Transmembrane helix</keyword>
<dbReference type="InterPro" id="IPR002794">
    <property type="entry name" value="DUF92_TMEM19"/>
</dbReference>
<dbReference type="Proteomes" id="UP000013785">
    <property type="component" value="Unassembled WGS sequence"/>
</dbReference>
<comment type="similarity">
    <text evidence="2">Belongs to the TMEM19 family.</text>
</comment>
<evidence type="ECO:0000313" key="8">
    <source>
        <dbReference type="Proteomes" id="UP000013785"/>
    </source>
</evidence>
<organism evidence="7 8">
    <name type="scientific">Enterococcus phoeniculicola ATCC BAA-412</name>
    <dbReference type="NCBI Taxonomy" id="1158610"/>
    <lineage>
        <taxon>Bacteria</taxon>
        <taxon>Bacillati</taxon>
        <taxon>Bacillota</taxon>
        <taxon>Bacilli</taxon>
        <taxon>Lactobacillales</taxon>
        <taxon>Enterococcaceae</taxon>
        <taxon>Enterococcus</taxon>
    </lineage>
</organism>